<dbReference type="AlphaFoldDB" id="A0A9Q3ZDC1"/>
<keyword evidence="1 3" id="KW-0378">Hydrolase</keyword>
<dbReference type="SUPFAM" id="SSF53474">
    <property type="entry name" value="alpha/beta-Hydrolases"/>
    <property type="match status" value="1"/>
</dbReference>
<proteinExistence type="predicted"/>
<comment type="caution">
    <text evidence="3">The sequence shown here is derived from an EMBL/GenBank/DDBJ whole genome shotgun (WGS) entry which is preliminary data.</text>
</comment>
<keyword evidence="4" id="KW-1185">Reference proteome</keyword>
<dbReference type="PANTHER" id="PTHR43329">
    <property type="entry name" value="EPOXIDE HYDROLASE"/>
    <property type="match status" value="1"/>
</dbReference>
<dbReference type="Proteomes" id="UP001107961">
    <property type="component" value="Unassembled WGS sequence"/>
</dbReference>
<dbReference type="InterPro" id="IPR000073">
    <property type="entry name" value="AB_hydrolase_1"/>
</dbReference>
<gene>
    <name evidence="3" type="ORF">LZG35_11810</name>
</gene>
<dbReference type="GO" id="GO:0016787">
    <property type="term" value="F:hydrolase activity"/>
    <property type="evidence" value="ECO:0007669"/>
    <property type="project" value="UniProtKB-KW"/>
</dbReference>
<evidence type="ECO:0000259" key="2">
    <source>
        <dbReference type="Pfam" id="PF00561"/>
    </source>
</evidence>
<dbReference type="EMBL" id="JAJVKT010000013">
    <property type="protein sequence ID" value="MCE7509325.1"/>
    <property type="molecule type" value="Genomic_DNA"/>
</dbReference>
<feature type="domain" description="AB hydrolase-1" evidence="2">
    <location>
        <begin position="23"/>
        <end position="273"/>
    </location>
</feature>
<sequence>MKQVELVNGDLRFPALLTGDGEPVLLLHGFPDTHENWADIMQRLARAGYTAVAPALRGYAPSCQPGSGDYALTAALEDLMAFTDQLGGRLHLVGHDWGAVLGYLACARYPETFSTFSALAIPPLKRLPQALLRVPEQLGLSAYIPFFQLPLAAETWLNRNDLDGVATLWRRWSPGWEAGRYLEQAKHTLAQPGVLSAALGWYRHLPRLWRRDLRQASKTLLGETRVPTQVLLGESDGCMSPRLLDHTIYPGDFPEGLYVKTLADAGHFLHLQQPDAVAELLVEHIRKEEKKQLRVNREQ</sequence>
<dbReference type="InterPro" id="IPR029058">
    <property type="entry name" value="AB_hydrolase_fold"/>
</dbReference>
<dbReference type="InterPro" id="IPR000639">
    <property type="entry name" value="Epox_hydrolase-like"/>
</dbReference>
<dbReference type="Gene3D" id="3.40.50.1820">
    <property type="entry name" value="alpha/beta hydrolase"/>
    <property type="match status" value="1"/>
</dbReference>
<name>A0A9Q3ZDC1_9GAMM</name>
<dbReference type="PRINTS" id="PR00412">
    <property type="entry name" value="EPOXHYDRLASE"/>
</dbReference>
<organism evidence="3 4">
    <name type="scientific">Alloalcanivorax xenomutans</name>
    <dbReference type="NCBI Taxonomy" id="1094342"/>
    <lineage>
        <taxon>Bacteria</taxon>
        <taxon>Pseudomonadati</taxon>
        <taxon>Pseudomonadota</taxon>
        <taxon>Gammaproteobacteria</taxon>
        <taxon>Oceanospirillales</taxon>
        <taxon>Alcanivoracaceae</taxon>
        <taxon>Alloalcanivorax</taxon>
    </lineage>
</organism>
<accession>A0A9Q3ZDC1</accession>
<reference evidence="3" key="1">
    <citation type="submission" date="2022-01" db="EMBL/GenBank/DDBJ databases">
        <authorList>
            <person name="Karlyshev A.V."/>
            <person name="Jaspars M."/>
        </authorList>
    </citation>
    <scope>NUCLEOTIDE SEQUENCE</scope>
    <source>
        <strain evidence="3">AGSA3-2</strain>
    </source>
</reference>
<dbReference type="RefSeq" id="WP_080530850.1">
    <property type="nucleotide sequence ID" value="NZ_CBDDTQ010000005.1"/>
</dbReference>
<dbReference type="KEGG" id="axe:P40_08950"/>
<evidence type="ECO:0000313" key="3">
    <source>
        <dbReference type="EMBL" id="MCE7509325.1"/>
    </source>
</evidence>
<evidence type="ECO:0000256" key="1">
    <source>
        <dbReference type="ARBA" id="ARBA00022801"/>
    </source>
</evidence>
<evidence type="ECO:0000313" key="4">
    <source>
        <dbReference type="Proteomes" id="UP001107961"/>
    </source>
</evidence>
<dbReference type="Pfam" id="PF00561">
    <property type="entry name" value="Abhydrolase_1"/>
    <property type="match status" value="1"/>
</dbReference>
<protein>
    <submittedName>
        <fullName evidence="3">Alpha/beta fold hydrolase</fullName>
    </submittedName>
</protein>